<protein>
    <submittedName>
        <fullName evidence="1">Uncharacterized protein</fullName>
    </submittedName>
</protein>
<dbReference type="Proteomes" id="UP001611075">
    <property type="component" value="Unassembled WGS sequence"/>
</dbReference>
<keyword evidence="2" id="KW-1185">Reference proteome</keyword>
<organism evidence="1 2">
    <name type="scientific">Micromonospora rubida</name>
    <dbReference type="NCBI Taxonomy" id="2697657"/>
    <lineage>
        <taxon>Bacteria</taxon>
        <taxon>Bacillati</taxon>
        <taxon>Actinomycetota</taxon>
        <taxon>Actinomycetes</taxon>
        <taxon>Micromonosporales</taxon>
        <taxon>Micromonosporaceae</taxon>
        <taxon>Micromonospora</taxon>
    </lineage>
</organism>
<comment type="caution">
    <text evidence="1">The sequence shown here is derived from an EMBL/GenBank/DDBJ whole genome shotgun (WGS) entry which is preliminary data.</text>
</comment>
<evidence type="ECO:0000313" key="1">
    <source>
        <dbReference type="EMBL" id="MFI0791491.1"/>
    </source>
</evidence>
<reference evidence="1 2" key="1">
    <citation type="submission" date="2024-10" db="EMBL/GenBank/DDBJ databases">
        <title>The Natural Products Discovery Center: Release of the First 8490 Sequenced Strains for Exploring Actinobacteria Biosynthetic Diversity.</title>
        <authorList>
            <person name="Kalkreuter E."/>
            <person name="Kautsar S.A."/>
            <person name="Yang D."/>
            <person name="Bader C.D."/>
            <person name="Teijaro C.N."/>
            <person name="Fluegel L."/>
            <person name="Davis C.M."/>
            <person name="Simpson J.R."/>
            <person name="Lauterbach L."/>
            <person name="Steele A.D."/>
            <person name="Gui C."/>
            <person name="Meng S."/>
            <person name="Li G."/>
            <person name="Viehrig K."/>
            <person name="Ye F."/>
            <person name="Su P."/>
            <person name="Kiefer A.F."/>
            <person name="Nichols A."/>
            <person name="Cepeda A.J."/>
            <person name="Yan W."/>
            <person name="Fan B."/>
            <person name="Jiang Y."/>
            <person name="Adhikari A."/>
            <person name="Zheng C.-J."/>
            <person name="Schuster L."/>
            <person name="Cowan T.M."/>
            <person name="Smanski M.J."/>
            <person name="Chevrette M.G."/>
            <person name="De Carvalho L.P.S."/>
            <person name="Shen B."/>
        </authorList>
    </citation>
    <scope>NUCLEOTIDE SEQUENCE [LARGE SCALE GENOMIC DNA]</scope>
    <source>
        <strain evidence="1 2">NPDC021253</strain>
    </source>
</reference>
<accession>A0ABW7SFW9</accession>
<name>A0ABW7SFW9_9ACTN</name>
<sequence>MTTSRIAFRREVASEWAIFNDDAGISSRFGVATVVVRRRADELISSAVGMTAAALGKALGQIADPEQGRMRLVALGRPLARSSRVAAHNADRDKLWSALEKSGIVLPRGSRTEAEMTHCEDVLQFSGVIEFAATELPVALEVTRRADAFCLGQIRDSDGLGWENFLPSLELLPKDPAAFLRAAVRQIADGLFVARSFGQFDDALVGSEVFAENDVVDRLQAIMMPVE</sequence>
<proteinExistence type="predicted"/>
<gene>
    <name evidence="1" type="ORF">ACH4OY_02120</name>
</gene>
<evidence type="ECO:0000313" key="2">
    <source>
        <dbReference type="Proteomes" id="UP001611075"/>
    </source>
</evidence>
<dbReference type="EMBL" id="JBIRPU010000001">
    <property type="protein sequence ID" value="MFI0791491.1"/>
    <property type="molecule type" value="Genomic_DNA"/>
</dbReference>
<dbReference type="RefSeq" id="WP_396676141.1">
    <property type="nucleotide sequence ID" value="NZ_JBIRPU010000001.1"/>
</dbReference>